<evidence type="ECO:0008006" key="3">
    <source>
        <dbReference type="Google" id="ProtNLM"/>
    </source>
</evidence>
<dbReference type="EMBL" id="LCQD01000003">
    <property type="protein sequence ID" value="KKW13182.1"/>
    <property type="molecule type" value="Genomic_DNA"/>
</dbReference>
<evidence type="ECO:0000313" key="1">
    <source>
        <dbReference type="EMBL" id="KKW13182.1"/>
    </source>
</evidence>
<organism evidence="1 2">
    <name type="scientific">Candidatus Gottesmanbacteria bacterium GW2011_GWB1_49_7</name>
    <dbReference type="NCBI Taxonomy" id="1618448"/>
    <lineage>
        <taxon>Bacteria</taxon>
        <taxon>Candidatus Gottesmaniibacteriota</taxon>
    </lineage>
</organism>
<accession>A0A0G1YE06</accession>
<gene>
    <name evidence="1" type="ORF">UY48_C0003G0004</name>
</gene>
<reference evidence="1 2" key="1">
    <citation type="journal article" date="2015" name="Nature">
        <title>rRNA introns, odd ribosomes, and small enigmatic genomes across a large radiation of phyla.</title>
        <authorList>
            <person name="Brown C.T."/>
            <person name="Hug L.A."/>
            <person name="Thomas B.C."/>
            <person name="Sharon I."/>
            <person name="Castelle C.J."/>
            <person name="Singh A."/>
            <person name="Wilkins M.J."/>
            <person name="Williams K.H."/>
            <person name="Banfield J.F."/>
        </authorList>
    </citation>
    <scope>NUCLEOTIDE SEQUENCE [LARGE SCALE GENOMIC DNA]</scope>
</reference>
<dbReference type="Proteomes" id="UP000034588">
    <property type="component" value="Unassembled WGS sequence"/>
</dbReference>
<sequence>MSSLVADALTTVAEVETFLGLSSGADTARITNAINHATKRILNYIDRTIASTARTEYYDGTDTPILVLRHYPIIGNPTTVNVDGNRDFAAADDLTVDDDYLVEADEGILRLVGQAGAGIPGDETVWPRGYQNIKVVYTAGYASTPEGLLQVATEFAAYYYDKRGTRGNTRYSLGSVMVDEDINHPSGIPSAFRGDLDAYVRPDLDDQFDSLDVPALL</sequence>
<name>A0A0G1YE06_9BACT</name>
<dbReference type="AlphaFoldDB" id="A0A0G1YE06"/>
<protein>
    <recommendedName>
        <fullName evidence="3">Phage gp6-like head-tail connector protein</fullName>
    </recommendedName>
</protein>
<proteinExistence type="predicted"/>
<comment type="caution">
    <text evidence="1">The sequence shown here is derived from an EMBL/GenBank/DDBJ whole genome shotgun (WGS) entry which is preliminary data.</text>
</comment>
<evidence type="ECO:0000313" key="2">
    <source>
        <dbReference type="Proteomes" id="UP000034588"/>
    </source>
</evidence>